<reference evidence="2" key="1">
    <citation type="submission" date="2020-06" db="EMBL/GenBank/DDBJ databases">
        <authorList>
            <person name="Onetto C."/>
        </authorList>
    </citation>
    <scope>NUCLEOTIDE SEQUENCE</scope>
</reference>
<evidence type="ECO:0000256" key="1">
    <source>
        <dbReference type="SAM" id="MobiDB-lite"/>
    </source>
</evidence>
<feature type="compositionally biased region" description="Basic residues" evidence="1">
    <location>
        <begin position="27"/>
        <end position="41"/>
    </location>
</feature>
<dbReference type="Proteomes" id="UP000716446">
    <property type="component" value="Unassembled WGS sequence"/>
</dbReference>
<gene>
    <name evidence="2" type="ORF">AWRI4619_LOCUS2611</name>
</gene>
<accession>A0A9N8P782</accession>
<feature type="region of interest" description="Disordered" evidence="1">
    <location>
        <begin position="1"/>
        <end position="52"/>
    </location>
</feature>
<comment type="caution">
    <text evidence="2">The sequence shown here is derived from an EMBL/GenBank/DDBJ whole genome shotgun (WGS) entry which is preliminary data.</text>
</comment>
<dbReference type="AlphaFoldDB" id="A0A9N8P782"/>
<dbReference type="EMBL" id="CAIJEN010000003">
    <property type="protein sequence ID" value="CAD0084044.1"/>
    <property type="molecule type" value="Genomic_DNA"/>
</dbReference>
<proteinExistence type="predicted"/>
<evidence type="ECO:0000313" key="3">
    <source>
        <dbReference type="Proteomes" id="UP000716446"/>
    </source>
</evidence>
<name>A0A9N8P782_9PEZI</name>
<organism evidence="2 3">
    <name type="scientific">Aureobasidium vineae</name>
    <dbReference type="NCBI Taxonomy" id="2773715"/>
    <lineage>
        <taxon>Eukaryota</taxon>
        <taxon>Fungi</taxon>
        <taxon>Dikarya</taxon>
        <taxon>Ascomycota</taxon>
        <taxon>Pezizomycotina</taxon>
        <taxon>Dothideomycetes</taxon>
        <taxon>Dothideomycetidae</taxon>
        <taxon>Dothideales</taxon>
        <taxon>Saccotheciaceae</taxon>
        <taxon>Aureobasidium</taxon>
    </lineage>
</organism>
<protein>
    <submittedName>
        <fullName evidence="2">Uncharacterized protein</fullName>
    </submittedName>
</protein>
<keyword evidence="3" id="KW-1185">Reference proteome</keyword>
<evidence type="ECO:0000313" key="2">
    <source>
        <dbReference type="EMBL" id="CAD0084044.1"/>
    </source>
</evidence>
<sequence>MPLPPPARSVASGASKLVAQRYPASHASHHSRASHHSKTSGKSKALGGSSNDTELMDVLVEEVHEVTRRRFVVKMPGDTIRDWSFAD</sequence>